<proteinExistence type="predicted"/>
<gene>
    <name evidence="1" type="ORF">CON36_33940</name>
</gene>
<protein>
    <submittedName>
        <fullName evidence="1">Uncharacterized protein</fullName>
    </submittedName>
</protein>
<dbReference type="RefSeq" id="WP_098007028.1">
    <property type="nucleotide sequence ID" value="NZ_JAWLRU010000002.1"/>
</dbReference>
<dbReference type="EMBL" id="NVMX01000195">
    <property type="protein sequence ID" value="PDZ94419.1"/>
    <property type="molecule type" value="Genomic_DNA"/>
</dbReference>
<dbReference type="GO" id="GO:0006355">
    <property type="term" value="P:regulation of DNA-templated transcription"/>
    <property type="evidence" value="ECO:0007669"/>
    <property type="project" value="InterPro"/>
</dbReference>
<reference evidence="1 2" key="1">
    <citation type="submission" date="2017-09" db="EMBL/GenBank/DDBJ databases">
        <title>Large-scale bioinformatics analysis of Bacillus genomes uncovers conserved roles of natural products in bacterial physiology.</title>
        <authorList>
            <consortium name="Agbiome Team Llc"/>
            <person name="Bleich R.M."/>
            <person name="Grubbs K.J."/>
            <person name="Santa Maria K.C."/>
            <person name="Allen S.E."/>
            <person name="Farag S."/>
            <person name="Shank E.A."/>
            <person name="Bowers A."/>
        </authorList>
    </citation>
    <scope>NUCLEOTIDE SEQUENCE [LARGE SCALE GENOMIC DNA]</scope>
    <source>
        <strain evidence="1 2">AFS092789</strain>
    </source>
</reference>
<dbReference type="InterPro" id="IPR010985">
    <property type="entry name" value="Ribbon_hlx_hlx"/>
</dbReference>
<sequence>MSKGLNNFQKLQALKKGETSASGLIEEKPRPKKMTFDIDRELHDVLKQYNKNTGVTLGFMLNEAVKDYCQKKGLME</sequence>
<dbReference type="SUPFAM" id="SSF47598">
    <property type="entry name" value="Ribbon-helix-helix"/>
    <property type="match status" value="1"/>
</dbReference>
<evidence type="ECO:0000313" key="2">
    <source>
        <dbReference type="Proteomes" id="UP000219922"/>
    </source>
</evidence>
<dbReference type="AlphaFoldDB" id="A0A9X6SSV9"/>
<organism evidence="1 2">
    <name type="scientific">Bacillus cereus</name>
    <dbReference type="NCBI Taxonomy" id="1396"/>
    <lineage>
        <taxon>Bacteria</taxon>
        <taxon>Bacillati</taxon>
        <taxon>Bacillota</taxon>
        <taxon>Bacilli</taxon>
        <taxon>Bacillales</taxon>
        <taxon>Bacillaceae</taxon>
        <taxon>Bacillus</taxon>
        <taxon>Bacillus cereus group</taxon>
    </lineage>
</organism>
<accession>A0A9X6SSV9</accession>
<comment type="caution">
    <text evidence="1">The sequence shown here is derived from an EMBL/GenBank/DDBJ whole genome shotgun (WGS) entry which is preliminary data.</text>
</comment>
<evidence type="ECO:0000313" key="1">
    <source>
        <dbReference type="EMBL" id="PDZ94419.1"/>
    </source>
</evidence>
<name>A0A9X6SSV9_BACCE</name>
<dbReference type="Proteomes" id="UP000219922">
    <property type="component" value="Unassembled WGS sequence"/>
</dbReference>